<keyword evidence="7" id="KW-1185">Reference proteome</keyword>
<dbReference type="InterPro" id="IPR001533">
    <property type="entry name" value="Pterin_deHydtase"/>
</dbReference>
<comment type="catalytic activity">
    <reaction evidence="1">
        <text>(4aS,6R)-4a-hydroxy-L-erythro-5,6,7,8-tetrahydrobiopterin = (6R)-L-erythro-6,7-dihydrobiopterin + H2O</text>
        <dbReference type="Rhea" id="RHEA:11920"/>
        <dbReference type="ChEBI" id="CHEBI:15377"/>
        <dbReference type="ChEBI" id="CHEBI:15642"/>
        <dbReference type="ChEBI" id="CHEBI:43120"/>
        <dbReference type="EC" id="4.2.1.96"/>
    </reaction>
</comment>
<evidence type="ECO:0000256" key="5">
    <source>
        <dbReference type="SAM" id="MobiDB-lite"/>
    </source>
</evidence>
<dbReference type="SUPFAM" id="SSF55248">
    <property type="entry name" value="PCD-like"/>
    <property type="match status" value="1"/>
</dbReference>
<organism evidence="6 7">
    <name type="scientific">Daedalea quercina L-15889</name>
    <dbReference type="NCBI Taxonomy" id="1314783"/>
    <lineage>
        <taxon>Eukaryota</taxon>
        <taxon>Fungi</taxon>
        <taxon>Dikarya</taxon>
        <taxon>Basidiomycota</taxon>
        <taxon>Agaricomycotina</taxon>
        <taxon>Agaricomycetes</taxon>
        <taxon>Polyporales</taxon>
        <taxon>Fomitopsis</taxon>
    </lineage>
</organism>
<sequence length="254" mass="29403">MQKKEESEEEKEKRLQQEEAEVKAQGLKPLPSLPEAPKYPCPYLTEQEIAMYLQPLYEQGWFIGSSEFMKDKRLGREVEYAPQLVKIFRFSPTHPEHREALLAFMESVSQMQTAENHHCNVLVDGESVQIRTHTHSARPLPNTNEENPRERPGITLRDVRLAILVEQLFHDHLRNDAALWRSQKTVVKSFVRPPTPFGIECLRRLGYRTRSMKCPVCGGRHKGVDCIHKDSIAPRTPCSRCGQMHWKFMCNAVD</sequence>
<comment type="similarity">
    <text evidence="2">Belongs to the pterin-4-alpha-carbinolamine dehydratase family.</text>
</comment>
<dbReference type="OrthoDB" id="3263285at2759"/>
<proteinExistence type="inferred from homology"/>
<evidence type="ECO:0000256" key="1">
    <source>
        <dbReference type="ARBA" id="ARBA00001554"/>
    </source>
</evidence>
<feature type="region of interest" description="Disordered" evidence="5">
    <location>
        <begin position="1"/>
        <end position="33"/>
    </location>
</feature>
<dbReference type="Pfam" id="PF01329">
    <property type="entry name" value="Pterin_4a"/>
    <property type="match status" value="1"/>
</dbReference>
<evidence type="ECO:0000256" key="2">
    <source>
        <dbReference type="ARBA" id="ARBA00006472"/>
    </source>
</evidence>
<dbReference type="GO" id="GO:0008124">
    <property type="term" value="F:4-alpha-hydroxytetrahydrobiopterin dehydratase activity"/>
    <property type="evidence" value="ECO:0007669"/>
    <property type="project" value="UniProtKB-EC"/>
</dbReference>
<dbReference type="GO" id="GO:0006729">
    <property type="term" value="P:tetrahydrobiopterin biosynthetic process"/>
    <property type="evidence" value="ECO:0007669"/>
    <property type="project" value="InterPro"/>
</dbReference>
<keyword evidence="4" id="KW-0456">Lyase</keyword>
<reference evidence="6 7" key="1">
    <citation type="journal article" date="2016" name="Mol. Biol. Evol.">
        <title>Comparative Genomics of Early-Diverging Mushroom-Forming Fungi Provides Insights into the Origins of Lignocellulose Decay Capabilities.</title>
        <authorList>
            <person name="Nagy L.G."/>
            <person name="Riley R."/>
            <person name="Tritt A."/>
            <person name="Adam C."/>
            <person name="Daum C."/>
            <person name="Floudas D."/>
            <person name="Sun H."/>
            <person name="Yadav J.S."/>
            <person name="Pangilinan J."/>
            <person name="Larsson K.H."/>
            <person name="Matsuura K."/>
            <person name="Barry K."/>
            <person name="Labutti K."/>
            <person name="Kuo R."/>
            <person name="Ohm R.A."/>
            <person name="Bhattacharya S.S."/>
            <person name="Shirouzu T."/>
            <person name="Yoshinaga Y."/>
            <person name="Martin F.M."/>
            <person name="Grigoriev I.V."/>
            <person name="Hibbett D.S."/>
        </authorList>
    </citation>
    <scope>NUCLEOTIDE SEQUENCE [LARGE SCALE GENOMIC DNA]</scope>
    <source>
        <strain evidence="6 7">L-15889</strain>
    </source>
</reference>
<dbReference type="Gene3D" id="3.30.1360.20">
    <property type="entry name" value="Transcriptional coactivator/pterin dehydratase"/>
    <property type="match status" value="1"/>
</dbReference>
<evidence type="ECO:0000256" key="4">
    <source>
        <dbReference type="ARBA" id="ARBA00023239"/>
    </source>
</evidence>
<accession>A0A165TK84</accession>
<dbReference type="STRING" id="1314783.A0A165TK84"/>
<dbReference type="EMBL" id="KV429036">
    <property type="protein sequence ID" value="KZT73564.1"/>
    <property type="molecule type" value="Genomic_DNA"/>
</dbReference>
<evidence type="ECO:0000313" key="6">
    <source>
        <dbReference type="EMBL" id="KZT73564.1"/>
    </source>
</evidence>
<evidence type="ECO:0000313" key="7">
    <source>
        <dbReference type="Proteomes" id="UP000076727"/>
    </source>
</evidence>
<evidence type="ECO:0000256" key="3">
    <source>
        <dbReference type="ARBA" id="ARBA00013252"/>
    </source>
</evidence>
<feature type="compositionally biased region" description="Basic and acidic residues" evidence="5">
    <location>
        <begin position="1"/>
        <end position="22"/>
    </location>
</feature>
<protein>
    <recommendedName>
        <fullName evidence="3">4a-hydroxytetrahydrobiopterin dehydratase</fullName>
        <ecNumber evidence="3">4.2.1.96</ecNumber>
    </recommendedName>
</protein>
<dbReference type="Proteomes" id="UP000076727">
    <property type="component" value="Unassembled WGS sequence"/>
</dbReference>
<dbReference type="AlphaFoldDB" id="A0A165TK84"/>
<dbReference type="EC" id="4.2.1.96" evidence="3"/>
<dbReference type="InterPro" id="IPR036428">
    <property type="entry name" value="PCD_sf"/>
</dbReference>
<gene>
    <name evidence="6" type="ORF">DAEQUDRAFT_662081</name>
</gene>
<name>A0A165TK84_9APHY</name>